<evidence type="ECO:0000256" key="1">
    <source>
        <dbReference type="ARBA" id="ARBA00007039"/>
    </source>
</evidence>
<dbReference type="Proteomes" id="UP001527202">
    <property type="component" value="Unassembled WGS sequence"/>
</dbReference>
<accession>A0A410WWQ6</accession>
<dbReference type="SUPFAM" id="SSF52096">
    <property type="entry name" value="ClpP/crotonase"/>
    <property type="match status" value="1"/>
</dbReference>
<reference evidence="3 6" key="2">
    <citation type="submission" date="2022-05" db="EMBL/GenBank/DDBJ databases">
        <title>Genome Sequencing of Bee-Associated Microbes.</title>
        <authorList>
            <person name="Dunlap C."/>
        </authorList>
    </citation>
    <scope>NUCLEOTIDE SEQUENCE [LARGE SCALE GENOMIC DNA]</scope>
    <source>
        <strain evidence="3 6">NRRL B-23120</strain>
    </source>
</reference>
<evidence type="ECO:0000313" key="6">
    <source>
        <dbReference type="Proteomes" id="UP001527202"/>
    </source>
</evidence>
<dbReference type="OrthoDB" id="9806592at2"/>
<dbReference type="Proteomes" id="UP000288943">
    <property type="component" value="Chromosome"/>
</dbReference>
<dbReference type="InterPro" id="IPR001907">
    <property type="entry name" value="ClpP"/>
</dbReference>
<keyword evidence="3" id="KW-0378">Hydrolase</keyword>
<dbReference type="KEGG" id="pchi:PC41400_15070"/>
<dbReference type="Gene3D" id="3.90.226.10">
    <property type="entry name" value="2-enoyl-CoA Hydratase, Chain A, domain 1"/>
    <property type="match status" value="1"/>
</dbReference>
<keyword evidence="3" id="KW-0645">Protease</keyword>
<dbReference type="GO" id="GO:0051117">
    <property type="term" value="F:ATPase binding"/>
    <property type="evidence" value="ECO:0007669"/>
    <property type="project" value="TreeGrafter"/>
</dbReference>
<dbReference type="GeneID" id="95376134"/>
<evidence type="ECO:0000313" key="5">
    <source>
        <dbReference type="Proteomes" id="UP000288943"/>
    </source>
</evidence>
<dbReference type="PANTHER" id="PTHR10381">
    <property type="entry name" value="ATP-DEPENDENT CLP PROTEASE PROTEOLYTIC SUBUNIT"/>
    <property type="match status" value="1"/>
</dbReference>
<gene>
    <name evidence="3" type="ORF">M5X16_29025</name>
    <name evidence="4" type="ORF">PC41400_15070</name>
</gene>
<protein>
    <recommendedName>
        <fullName evidence="2">ATP-dependent Clp protease proteolytic subunit</fullName>
    </recommendedName>
</protein>
<dbReference type="Pfam" id="PF00574">
    <property type="entry name" value="CLP_protease"/>
    <property type="match status" value="1"/>
</dbReference>
<dbReference type="PRINTS" id="PR00127">
    <property type="entry name" value="CLPPROTEASEP"/>
</dbReference>
<dbReference type="InterPro" id="IPR029045">
    <property type="entry name" value="ClpP/crotonase-like_dom_sf"/>
</dbReference>
<dbReference type="AlphaFoldDB" id="A0A410WWQ6"/>
<dbReference type="InterPro" id="IPR023562">
    <property type="entry name" value="ClpP/TepA"/>
</dbReference>
<comment type="similarity">
    <text evidence="1 2">Belongs to the peptidase S14 family.</text>
</comment>
<evidence type="ECO:0000313" key="3">
    <source>
        <dbReference type="EMBL" id="MCY9599796.1"/>
    </source>
</evidence>
<dbReference type="GO" id="GO:0006515">
    <property type="term" value="P:protein quality control for misfolded or incompletely synthesized proteins"/>
    <property type="evidence" value="ECO:0007669"/>
    <property type="project" value="TreeGrafter"/>
</dbReference>
<keyword evidence="6" id="KW-1185">Reference proteome</keyword>
<dbReference type="EMBL" id="JAMDMJ010000055">
    <property type="protein sequence ID" value="MCY9599796.1"/>
    <property type="molecule type" value="Genomic_DNA"/>
</dbReference>
<evidence type="ECO:0000256" key="2">
    <source>
        <dbReference type="RuleBase" id="RU003567"/>
    </source>
</evidence>
<dbReference type="GO" id="GO:0009368">
    <property type="term" value="C:endopeptidase Clp complex"/>
    <property type="evidence" value="ECO:0007669"/>
    <property type="project" value="TreeGrafter"/>
</dbReference>
<reference evidence="4 5" key="1">
    <citation type="submission" date="2018-01" db="EMBL/GenBank/DDBJ databases">
        <title>The whole genome sequencing and assembly of Paenibacillus chitinolyticus KCCM 41400 strain.</title>
        <authorList>
            <person name="Kim J.-Y."/>
            <person name="Park M.-K."/>
            <person name="Lee Y.-J."/>
            <person name="Yi H."/>
            <person name="Bahn Y.-S."/>
            <person name="Kim J.F."/>
            <person name="Lee D.-W."/>
        </authorList>
    </citation>
    <scope>NUCLEOTIDE SEQUENCE [LARGE SCALE GENOMIC DNA]</scope>
    <source>
        <strain evidence="4 5">KCCM 41400</strain>
    </source>
</reference>
<dbReference type="PANTHER" id="PTHR10381:SF11">
    <property type="entry name" value="ATP-DEPENDENT CLP PROTEASE PROTEOLYTIC SUBUNIT, MITOCHONDRIAL"/>
    <property type="match status" value="1"/>
</dbReference>
<organism evidence="4 5">
    <name type="scientific">Paenibacillus chitinolyticus</name>
    <dbReference type="NCBI Taxonomy" id="79263"/>
    <lineage>
        <taxon>Bacteria</taxon>
        <taxon>Bacillati</taxon>
        <taxon>Bacillota</taxon>
        <taxon>Bacilli</taxon>
        <taxon>Bacillales</taxon>
        <taxon>Paenibacillaceae</taxon>
        <taxon>Paenibacillus</taxon>
    </lineage>
</organism>
<dbReference type="GO" id="GO:0004176">
    <property type="term" value="F:ATP-dependent peptidase activity"/>
    <property type="evidence" value="ECO:0007669"/>
    <property type="project" value="InterPro"/>
</dbReference>
<proteinExistence type="inferred from homology"/>
<evidence type="ECO:0000313" key="4">
    <source>
        <dbReference type="EMBL" id="QAV18926.1"/>
    </source>
</evidence>
<dbReference type="GO" id="GO:0004252">
    <property type="term" value="F:serine-type endopeptidase activity"/>
    <property type="evidence" value="ECO:0007669"/>
    <property type="project" value="InterPro"/>
</dbReference>
<name>A0A410WWQ6_9BACL</name>
<dbReference type="RefSeq" id="WP_042227542.1">
    <property type="nucleotide sequence ID" value="NZ_CP026520.1"/>
</dbReference>
<sequence>MIKTNDRTLYLYDKICPEAAGKLIEQIININERDDEEKIVDRQPIKLIINSYGGQIYDGMAIVATMLSSKTPIHSYVYGYAMSMALLAAAAAHKRYAHKLATFMYHDSLTNLEGKLGHVHDTLGELRRVKNMYDDVLLTKTKIPMSKLDEVRKMKDDWYITAEQGLELGIIDELI</sequence>
<dbReference type="EMBL" id="CP026520">
    <property type="protein sequence ID" value="QAV18926.1"/>
    <property type="molecule type" value="Genomic_DNA"/>
</dbReference>